<name>A0A978UM06_ZIZJJ</name>
<protein>
    <recommendedName>
        <fullName evidence="1">Helitron helicase-like domain-containing protein</fullName>
    </recommendedName>
</protein>
<dbReference type="Proteomes" id="UP000813462">
    <property type="component" value="Unassembled WGS sequence"/>
</dbReference>
<dbReference type="PANTHER" id="PTHR45786">
    <property type="entry name" value="DNA BINDING PROTEIN-LIKE"/>
    <property type="match status" value="1"/>
</dbReference>
<dbReference type="Pfam" id="PF14214">
    <property type="entry name" value="Helitron_like_N"/>
    <property type="match status" value="1"/>
</dbReference>
<gene>
    <name evidence="2" type="ORF">FEM48_Zijuj10G0071100</name>
</gene>
<evidence type="ECO:0000259" key="1">
    <source>
        <dbReference type="Pfam" id="PF14214"/>
    </source>
</evidence>
<reference evidence="2" key="1">
    <citation type="journal article" date="2021" name="Front. Plant Sci.">
        <title>Chromosome-Scale Genome Assembly for Chinese Sour Jujube and Insights Into Its Genome Evolution and Domestication Signature.</title>
        <authorList>
            <person name="Shen L.-Y."/>
            <person name="Luo H."/>
            <person name="Wang X.-L."/>
            <person name="Wang X.-M."/>
            <person name="Qiu X.-J."/>
            <person name="Liu H."/>
            <person name="Zhou S.-S."/>
            <person name="Jia K.-H."/>
            <person name="Nie S."/>
            <person name="Bao Y.-T."/>
            <person name="Zhang R.-G."/>
            <person name="Yun Q.-Z."/>
            <person name="Chai Y.-H."/>
            <person name="Lu J.-Y."/>
            <person name="Li Y."/>
            <person name="Zhao S.-W."/>
            <person name="Mao J.-F."/>
            <person name="Jia S.-G."/>
            <person name="Mao Y.-M."/>
        </authorList>
    </citation>
    <scope>NUCLEOTIDE SEQUENCE</scope>
    <source>
        <strain evidence="2">AT0</strain>
        <tissue evidence="2">Leaf</tissue>
    </source>
</reference>
<dbReference type="EMBL" id="JAEACU010000010">
    <property type="protein sequence ID" value="KAH7515858.1"/>
    <property type="molecule type" value="Genomic_DNA"/>
</dbReference>
<proteinExistence type="predicted"/>
<comment type="caution">
    <text evidence="2">The sequence shown here is derived from an EMBL/GenBank/DDBJ whole genome shotgun (WGS) entry which is preliminary data.</text>
</comment>
<evidence type="ECO:0000313" key="3">
    <source>
        <dbReference type="Proteomes" id="UP000813462"/>
    </source>
</evidence>
<dbReference type="AlphaFoldDB" id="A0A978UM06"/>
<evidence type="ECO:0000313" key="2">
    <source>
        <dbReference type="EMBL" id="KAH7515858.1"/>
    </source>
</evidence>
<dbReference type="PANTHER" id="PTHR45786:SF66">
    <property type="entry name" value="HOOK MOTIF PROTEIN, PUTATIVE-RELATED"/>
    <property type="match status" value="1"/>
</dbReference>
<accession>A0A978UM06</accession>
<sequence length="400" mass="46774">MRGKMELPMMQDPPKVLNQNFDIKKLHTKIVHDLKMMLDEHNVLVKSFRIVKDTIRQHDSSNLKLRLIGRREGNGRMYNLPTVSEVTTLAVDNFETSSADRDIIVETQTGKLKQIYELNASYLGLQYPLHFLYGQDGYREDIPLKQLDTKSSTRRRRLNMREFFAYKLGGARYMIQNYQDAMAICKWAGYPKLFITLTCNPKMAKVVRFIENRGEDIDKIISTEIPDEAIDPEYYATVAWRILGFDIHYRDPPVERLNFHLPNEQNIIFLDIDLIDAIMNRNAVSNSMFSTWMDANKKYVEAKELTYAKFPIRFVWKSSEREWHPRKQGCAIEQMFFMLLGCGDMYYLRILFNIVQGPRNFEEIMNINGIQYNSLRDACYALGLLDDDKEYVDGVAEASN</sequence>
<feature type="domain" description="Helitron helicase-like" evidence="1">
    <location>
        <begin position="149"/>
        <end position="214"/>
    </location>
</feature>
<dbReference type="InterPro" id="IPR025476">
    <property type="entry name" value="Helitron_helicase-like"/>
</dbReference>
<organism evidence="2 3">
    <name type="scientific">Ziziphus jujuba var. spinosa</name>
    <dbReference type="NCBI Taxonomy" id="714518"/>
    <lineage>
        <taxon>Eukaryota</taxon>
        <taxon>Viridiplantae</taxon>
        <taxon>Streptophyta</taxon>
        <taxon>Embryophyta</taxon>
        <taxon>Tracheophyta</taxon>
        <taxon>Spermatophyta</taxon>
        <taxon>Magnoliopsida</taxon>
        <taxon>eudicotyledons</taxon>
        <taxon>Gunneridae</taxon>
        <taxon>Pentapetalae</taxon>
        <taxon>rosids</taxon>
        <taxon>fabids</taxon>
        <taxon>Rosales</taxon>
        <taxon>Rhamnaceae</taxon>
        <taxon>Paliureae</taxon>
        <taxon>Ziziphus</taxon>
    </lineage>
</organism>